<dbReference type="InterPro" id="IPR043129">
    <property type="entry name" value="ATPase_NBD"/>
</dbReference>
<evidence type="ECO:0000313" key="2">
    <source>
        <dbReference type="EMBL" id="REF37833.1"/>
    </source>
</evidence>
<reference evidence="2 3" key="1">
    <citation type="submission" date="2018-08" db="EMBL/GenBank/DDBJ databases">
        <title>Sequencing the genomes of 1000 actinobacteria strains.</title>
        <authorList>
            <person name="Klenk H.-P."/>
        </authorList>
    </citation>
    <scope>NUCLEOTIDE SEQUENCE [LARGE SCALE GENOMIC DNA]</scope>
    <source>
        <strain evidence="2 3">DSM 22891</strain>
    </source>
</reference>
<dbReference type="AlphaFoldDB" id="A0A3D9VAU3"/>
<proteinExistence type="inferred from homology"/>
<gene>
    <name evidence="2" type="ORF">DFJ64_3291</name>
</gene>
<keyword evidence="3" id="KW-1185">Reference proteome</keyword>
<dbReference type="RefSeq" id="WP_211310639.1">
    <property type="nucleotide sequence ID" value="NZ_QTUC01000001.1"/>
</dbReference>
<dbReference type="InterPro" id="IPR036390">
    <property type="entry name" value="WH_DNA-bd_sf"/>
</dbReference>
<dbReference type="GO" id="GO:0016301">
    <property type="term" value="F:kinase activity"/>
    <property type="evidence" value="ECO:0007669"/>
    <property type="project" value="UniProtKB-KW"/>
</dbReference>
<dbReference type="SUPFAM" id="SSF53067">
    <property type="entry name" value="Actin-like ATPase domain"/>
    <property type="match status" value="2"/>
</dbReference>
<comment type="caution">
    <text evidence="2">The sequence shown here is derived from an EMBL/GenBank/DDBJ whole genome shotgun (WGS) entry which is preliminary data.</text>
</comment>
<organism evidence="2 3">
    <name type="scientific">Thermasporomyces composti</name>
    <dbReference type="NCBI Taxonomy" id="696763"/>
    <lineage>
        <taxon>Bacteria</taxon>
        <taxon>Bacillati</taxon>
        <taxon>Actinomycetota</taxon>
        <taxon>Actinomycetes</taxon>
        <taxon>Propionibacteriales</taxon>
        <taxon>Nocardioidaceae</taxon>
        <taxon>Thermasporomyces</taxon>
    </lineage>
</organism>
<evidence type="ECO:0000256" key="1">
    <source>
        <dbReference type="ARBA" id="ARBA00006479"/>
    </source>
</evidence>
<name>A0A3D9VAU3_THECX</name>
<protein>
    <submittedName>
        <fullName evidence="2">Putative NBD/HSP70 family sugar kinase</fullName>
    </submittedName>
</protein>
<dbReference type="InterPro" id="IPR000600">
    <property type="entry name" value="ROK"/>
</dbReference>
<dbReference type="Gene3D" id="3.30.420.40">
    <property type="match status" value="2"/>
</dbReference>
<dbReference type="PANTHER" id="PTHR18964">
    <property type="entry name" value="ROK (REPRESSOR, ORF, KINASE) FAMILY"/>
    <property type="match status" value="1"/>
</dbReference>
<dbReference type="PANTHER" id="PTHR18964:SF149">
    <property type="entry name" value="BIFUNCTIONAL UDP-N-ACETYLGLUCOSAMINE 2-EPIMERASE_N-ACETYLMANNOSAMINE KINASE"/>
    <property type="match status" value="1"/>
</dbReference>
<keyword evidence="2" id="KW-0418">Kinase</keyword>
<dbReference type="Gene3D" id="1.10.10.10">
    <property type="entry name" value="Winged helix-like DNA-binding domain superfamily/Winged helix DNA-binding domain"/>
    <property type="match status" value="1"/>
</dbReference>
<dbReference type="SUPFAM" id="SSF46785">
    <property type="entry name" value="Winged helix' DNA-binding domain"/>
    <property type="match status" value="1"/>
</dbReference>
<keyword evidence="2" id="KW-0808">Transferase</keyword>
<dbReference type="EMBL" id="QTUC01000001">
    <property type="protein sequence ID" value="REF37833.1"/>
    <property type="molecule type" value="Genomic_DNA"/>
</dbReference>
<evidence type="ECO:0000313" key="3">
    <source>
        <dbReference type="Proteomes" id="UP000256485"/>
    </source>
</evidence>
<comment type="similarity">
    <text evidence="1">Belongs to the ROK (NagC/XylR) family.</text>
</comment>
<sequence>MTGATWHLSGRADHGDVRRANLALVVRVLRSGPRTRAGLAHDTTLTKATVSSLVGELVDRGLVRESGPATAGAVGRPGQQVALVGERVVGVGLEINVDYLAAIALDVRGDTRVALRQTHDPSAQVEQTVDQAARLVADVVERALVRGASLLAGVGVAAPGLVDVASGVVRVAPNLGWRDVPLRDLLLRRLDPHPWDAVAIPHARASRPLQLLVDNEANLATLAEYATSDTADRDLVYVTGGVGVGGGIVVNGHVVRGHAGFAGEVGHLPVDPAGERCGCGRRGCWETTCGLEALLRLAADPDDIVRDHDRDLDERLDLLLDRARSGDTRTLQAFDRVGRALGHGASMLVNLVNPRVLVLGGYFARLGEFLLPLVEDELASRVVAPDLGGCRVTLSRLGLAAAATGAAYAALQPVLDDPTVVPIVRASPVPEKETQ</sequence>
<dbReference type="InterPro" id="IPR036388">
    <property type="entry name" value="WH-like_DNA-bd_sf"/>
</dbReference>
<dbReference type="Pfam" id="PF00480">
    <property type="entry name" value="ROK"/>
    <property type="match status" value="1"/>
</dbReference>
<dbReference type="Proteomes" id="UP000256485">
    <property type="component" value="Unassembled WGS sequence"/>
</dbReference>
<accession>A0A3D9VAU3</accession>